<dbReference type="InParanoid" id="A0A0F7IFD0"/>
<dbReference type="EMBL" id="CP011267">
    <property type="protein sequence ID" value="AKG91797.1"/>
    <property type="molecule type" value="Genomic_DNA"/>
</dbReference>
<dbReference type="InterPro" id="IPR006037">
    <property type="entry name" value="RCK_C"/>
</dbReference>
<organism evidence="2 3">
    <name type="scientific">Geoglobus ahangari</name>
    <dbReference type="NCBI Taxonomy" id="113653"/>
    <lineage>
        <taxon>Archaea</taxon>
        <taxon>Methanobacteriati</taxon>
        <taxon>Methanobacteriota</taxon>
        <taxon>Archaeoglobi</taxon>
        <taxon>Archaeoglobales</taxon>
        <taxon>Archaeoglobaceae</taxon>
        <taxon>Geoglobus</taxon>
    </lineage>
</organism>
<reference evidence="2 3" key="1">
    <citation type="submission" date="2015-04" db="EMBL/GenBank/DDBJ databases">
        <title>The complete genome sequence of the hyperthermophilic, obligate iron-reducing archaeon Geoglobus ahangari strain 234T.</title>
        <authorList>
            <person name="Manzella M.P."/>
            <person name="Holmes D.E."/>
            <person name="Rocheleau J.M."/>
            <person name="Chung A."/>
            <person name="Reguera G."/>
            <person name="Kashefi K."/>
        </authorList>
    </citation>
    <scope>NUCLEOTIDE SEQUENCE [LARGE SCALE GENOMIC DNA]</scope>
    <source>
        <strain evidence="2 3">234</strain>
    </source>
</reference>
<evidence type="ECO:0000313" key="2">
    <source>
        <dbReference type="EMBL" id="AKG91797.1"/>
    </source>
</evidence>
<dbReference type="InterPro" id="IPR026278">
    <property type="entry name" value="KhtT"/>
</dbReference>
<evidence type="ECO:0000259" key="1">
    <source>
        <dbReference type="PROSITE" id="PS51202"/>
    </source>
</evidence>
<dbReference type="PIRSF" id="PIRSF005028">
    <property type="entry name" value="KhtT"/>
    <property type="match status" value="1"/>
</dbReference>
<dbReference type="PANTHER" id="PTHR30445:SF8">
    <property type="entry name" value="K(+)_H(+) ANTIPORTER SUBUNIT KHTT"/>
    <property type="match status" value="1"/>
</dbReference>
<dbReference type="Pfam" id="PF25991">
    <property type="entry name" value="KhtT_N"/>
    <property type="match status" value="1"/>
</dbReference>
<proteinExistence type="predicted"/>
<dbReference type="Gene3D" id="3.30.70.1450">
    <property type="entry name" value="Regulator of K+ conductance, C-terminal domain"/>
    <property type="match status" value="1"/>
</dbReference>
<dbReference type="RefSeq" id="WP_048094907.1">
    <property type="nucleotide sequence ID" value="NZ_CP011267.1"/>
</dbReference>
<evidence type="ECO:0000313" key="3">
    <source>
        <dbReference type="Proteomes" id="UP000034723"/>
    </source>
</evidence>
<dbReference type="Pfam" id="PF02080">
    <property type="entry name" value="TrkA_C"/>
    <property type="match status" value="1"/>
</dbReference>
<dbReference type="GO" id="GO:0008324">
    <property type="term" value="F:monoatomic cation transmembrane transporter activity"/>
    <property type="evidence" value="ECO:0007669"/>
    <property type="project" value="InterPro"/>
</dbReference>
<keyword evidence="3" id="KW-1185">Reference proteome</keyword>
<dbReference type="Proteomes" id="UP000034723">
    <property type="component" value="Chromosome"/>
</dbReference>
<dbReference type="InterPro" id="IPR058776">
    <property type="entry name" value="KhtT-like_N"/>
</dbReference>
<dbReference type="GeneID" id="24803454"/>
<dbReference type="InterPro" id="IPR036721">
    <property type="entry name" value="RCK_C_sf"/>
</dbReference>
<dbReference type="KEGG" id="gah:GAH_00875"/>
<dbReference type="OrthoDB" id="338309at2157"/>
<feature type="domain" description="RCK C-terminal" evidence="1">
    <location>
        <begin position="77"/>
        <end position="159"/>
    </location>
</feature>
<sequence>MVRFIGMEGIGTKYELETASGDKIAVIFLLNKRVQLYIQEKSCGKPCSVELTDSEAKRLATVLSGAPVEKEKESIEVDFMGIPDLTVAMHTYTVGKNLAGKTIEELAIRKRTGVNIVAVSRKGHTIISPPPHFIFEEGDMIVVIGDKDQIKKFEEEILGI</sequence>
<dbReference type="InterPro" id="IPR050144">
    <property type="entry name" value="AAE_transporter"/>
</dbReference>
<dbReference type="SUPFAM" id="SSF116726">
    <property type="entry name" value="TrkA C-terminal domain-like"/>
    <property type="match status" value="1"/>
</dbReference>
<name>A0A0F7IFD0_9EURY</name>
<dbReference type="HOGENOM" id="CLU_116143_0_0_2"/>
<protein>
    <submittedName>
        <fullName evidence="2">Putative regulatory, ligand-binding protein</fullName>
    </submittedName>
</protein>
<gene>
    <name evidence="2" type="ORF">GAH_00875</name>
</gene>
<dbReference type="GO" id="GO:0006813">
    <property type="term" value="P:potassium ion transport"/>
    <property type="evidence" value="ECO:0007669"/>
    <property type="project" value="InterPro"/>
</dbReference>
<accession>A0A0F7IFD0</accession>
<dbReference type="AlphaFoldDB" id="A0A0F7IFD0"/>
<dbReference type="STRING" id="113653.GAH_00875"/>
<dbReference type="PANTHER" id="PTHR30445">
    <property type="entry name" value="K(+)_H(+) ANTIPORTER SUBUNIT KHTT"/>
    <property type="match status" value="1"/>
</dbReference>
<dbReference type="PROSITE" id="PS51202">
    <property type="entry name" value="RCK_C"/>
    <property type="match status" value="1"/>
</dbReference>